<evidence type="ECO:0008006" key="15">
    <source>
        <dbReference type="Google" id="ProtNLM"/>
    </source>
</evidence>
<feature type="domain" description="ABC transmembrane type-1" evidence="12">
    <location>
        <begin position="744"/>
        <end position="1031"/>
    </location>
</feature>
<dbReference type="InterPro" id="IPR017871">
    <property type="entry name" value="ABC_transporter-like_CS"/>
</dbReference>
<evidence type="ECO:0000256" key="3">
    <source>
        <dbReference type="ARBA" id="ARBA00022448"/>
    </source>
</evidence>
<dbReference type="SUPFAM" id="SSF90123">
    <property type="entry name" value="ABC transporter transmembrane region"/>
    <property type="match status" value="2"/>
</dbReference>
<keyword evidence="3" id="KW-0813">Transport</keyword>
<evidence type="ECO:0000313" key="14">
    <source>
        <dbReference type="Proteomes" id="UP000192596"/>
    </source>
</evidence>
<feature type="region of interest" description="Disordered" evidence="9">
    <location>
        <begin position="1"/>
        <end position="58"/>
    </location>
</feature>
<feature type="transmembrane region" description="Helical" evidence="10">
    <location>
        <begin position="350"/>
        <end position="371"/>
    </location>
</feature>
<dbReference type="GO" id="GO:0005524">
    <property type="term" value="F:ATP binding"/>
    <property type="evidence" value="ECO:0007669"/>
    <property type="project" value="UniProtKB-KW"/>
</dbReference>
<keyword evidence="7 10" id="KW-1133">Transmembrane helix</keyword>
<dbReference type="InterPro" id="IPR003593">
    <property type="entry name" value="AAA+_ATPase"/>
</dbReference>
<comment type="subcellular location">
    <subcellularLocation>
        <location evidence="1">Membrane</location>
        <topology evidence="1">Multi-pass membrane protein</topology>
    </subcellularLocation>
</comment>
<evidence type="ECO:0000259" key="11">
    <source>
        <dbReference type="PROSITE" id="PS50893"/>
    </source>
</evidence>
<feature type="transmembrane region" description="Helical" evidence="10">
    <location>
        <begin position="783"/>
        <end position="807"/>
    </location>
</feature>
<gene>
    <name evidence="13" type="ORF">B0A48_12479</name>
</gene>
<feature type="transmembrane region" description="Helical" evidence="10">
    <location>
        <begin position="235"/>
        <end position="256"/>
    </location>
</feature>
<dbReference type="GO" id="GO:0005743">
    <property type="term" value="C:mitochondrial inner membrane"/>
    <property type="evidence" value="ECO:0007669"/>
    <property type="project" value="TreeGrafter"/>
</dbReference>
<dbReference type="Proteomes" id="UP000192596">
    <property type="component" value="Unassembled WGS sequence"/>
</dbReference>
<dbReference type="CDD" id="cd18578">
    <property type="entry name" value="ABC_6TM_Pgp_ABCB1_D2_like"/>
    <property type="match status" value="1"/>
</dbReference>
<dbReference type="OrthoDB" id="6500128at2759"/>
<evidence type="ECO:0000256" key="9">
    <source>
        <dbReference type="SAM" id="MobiDB-lite"/>
    </source>
</evidence>
<dbReference type="Pfam" id="PF00664">
    <property type="entry name" value="ABC_membrane"/>
    <property type="match status" value="2"/>
</dbReference>
<evidence type="ECO:0000313" key="13">
    <source>
        <dbReference type="EMBL" id="OQO02006.1"/>
    </source>
</evidence>
<dbReference type="InParanoid" id="A0A1V8SS78"/>
<sequence>MDETKSSRVPSEESPSTMVPESEKTAINIPEKVETSESLDDVKSGNADDGKTKKDVKDEKEKAGSLKDYFRIYTFADRLDILLYAIAYTGALATGAALPLMTLVFGQSTGNFATFAGRQATVAEKAAFKSNVNHLVLYFVYLFIARFVIGYISTLCACIAATRVTRKVRAKFLESLLRQEVWYFDKAGGGSPATQVTTNGDRVTVGISEKTVTLVNGIALFFSAYIVAISVQWKLALITMSIVPLIIGTIGGCLAFDAPVESRITRTYSRAAVLAQDALSSIRTIHAFGAQDKIVKTYDEYLLAAYKDGKKKSLIFGILFSTQTFFVMSATAFAFWYGQRMLARGEISNVGTVFTVVLSVALGATSTLLVFPSMQAITNASSAAAELFSVIDKESLLDPLSPKGAQPSTCAGDIQIRDLRFAYPTRPTAQVLHGLNLSLPAGKTTALVGPSGCGKSTLVGLLERWYMPASGQIILDGQPLESYNTKWLRSNFRLVQQEPILFQGTIYQNVAKGLVGEQRDLPEDKQRDLIEEACKASNAHDFVSALPEGYNTQVGERASMLSGGQRQRIAIARSIVSDPKVLLLDEATSALDPRAERVVQDALNRVSANKTTLIIAHKLATVMAADSIAVMKAGQVVEQGTHRELLARDGLYAAMVRAQDLGAKAEEAAEGTEEKAEAQAEVEAEAEATMGRPLTLQRTVTKAAQTDLERQAVAHLAAETLNYTLIRCIWILLKEHPDLYVWYAVTAVGGIIGGGTYPAQAIVFSRLVGVFNLKGQAATDQAAFWALMFFVLALANLFGYFGIGWACNSIGQVITRRIRREMIERMVYNDQEFFDLPANSSGSLTSKLSSVPTSLQELMSGNLGLILNVLINIIGSSILGIVFSWRLGLTLVFGGLTPLVVAGYIRIRLDQKLENSTGAGFSGSAGLATEAVTSIKTVSFLTLESSVLEEYNGALDGIIKKVLPGLAVMLFPYALSQSIEFLVMGLGFWYGSQLIVGGQLTIQSFFVCFIAIIFSGQGAGQFFAYTTSITKGKIAANYVLWLRTIKATIRETDENRSHKPSGDGAIGVENVEFRYKQRDTARVLRGVTMNIEPGTYAAIVGPSGCGKSTIIALAERFYDPTSGRITLKGEDIAAMSPFAYRRYMSLVQQEPPLYLGSVRDNIAIGLEHEPTEEEVSEACRQANALEFISSLPEGLNTPCGAKGLQFSGGQRQRIAVARALIRQPRLLLLDEATSALDTQSERIVQQALDEAALGRTTIAVAHRLSTIKNADVIFVVEDGRIVEQGKHDELQRLKGRYYAMCLAQSLDQGDMGAGA</sequence>
<accession>A0A1V8SS78</accession>
<dbReference type="Pfam" id="PF00005">
    <property type="entry name" value="ABC_tran"/>
    <property type="match status" value="2"/>
</dbReference>
<dbReference type="FunFam" id="3.40.50.300:FF:000967">
    <property type="entry name" value="ABC multidrug transporter mdr4"/>
    <property type="match status" value="1"/>
</dbReference>
<dbReference type="STRING" id="1507870.A0A1V8SS78"/>
<dbReference type="CDD" id="cd18577">
    <property type="entry name" value="ABC_6TM_Pgp_ABCB1_D1_like"/>
    <property type="match status" value="1"/>
</dbReference>
<keyword evidence="4 10" id="KW-0812">Transmembrane</keyword>
<evidence type="ECO:0000256" key="4">
    <source>
        <dbReference type="ARBA" id="ARBA00022692"/>
    </source>
</evidence>
<feature type="domain" description="ABC transporter" evidence="11">
    <location>
        <begin position="414"/>
        <end position="658"/>
    </location>
</feature>
<feature type="transmembrane region" description="Helical" evidence="10">
    <location>
        <begin position="314"/>
        <end position="338"/>
    </location>
</feature>
<proteinExistence type="inferred from homology"/>
<dbReference type="CDD" id="cd03249">
    <property type="entry name" value="ABC_MTABC3_MDL1_MDL2"/>
    <property type="match status" value="2"/>
</dbReference>
<evidence type="ECO:0000259" key="12">
    <source>
        <dbReference type="PROSITE" id="PS50929"/>
    </source>
</evidence>
<keyword evidence="6" id="KW-0067">ATP-binding</keyword>
<dbReference type="InterPro" id="IPR003439">
    <property type="entry name" value="ABC_transporter-like_ATP-bd"/>
</dbReference>
<comment type="similarity">
    <text evidence="2">Belongs to the ABC transporter superfamily. ABCB family. Multidrug resistance exporter (TC 3.A.1.201) subfamily.</text>
</comment>
<dbReference type="InterPro" id="IPR011527">
    <property type="entry name" value="ABC1_TM_dom"/>
</dbReference>
<dbReference type="InterPro" id="IPR036640">
    <property type="entry name" value="ABC1_TM_sf"/>
</dbReference>
<feature type="transmembrane region" description="Helical" evidence="10">
    <location>
        <begin position="1002"/>
        <end position="1025"/>
    </location>
</feature>
<feature type="domain" description="ABC transmembrane type-1" evidence="12">
    <location>
        <begin position="91"/>
        <end position="379"/>
    </location>
</feature>
<feature type="transmembrane region" description="Helical" evidence="10">
    <location>
        <begin position="970"/>
        <end position="990"/>
    </location>
</feature>
<feature type="transmembrane region" description="Helical" evidence="10">
    <location>
        <begin position="863"/>
        <end position="883"/>
    </location>
</feature>
<keyword evidence="14" id="KW-1185">Reference proteome</keyword>
<protein>
    <recommendedName>
        <fullName evidence="15">Leptomycin B resistance protein pmd1</fullName>
    </recommendedName>
</protein>
<dbReference type="PROSITE" id="PS00211">
    <property type="entry name" value="ABC_TRANSPORTER_1"/>
    <property type="match status" value="2"/>
</dbReference>
<evidence type="ECO:0000256" key="7">
    <source>
        <dbReference type="ARBA" id="ARBA00022989"/>
    </source>
</evidence>
<dbReference type="InterPro" id="IPR027417">
    <property type="entry name" value="P-loop_NTPase"/>
</dbReference>
<feature type="transmembrane region" description="Helical" evidence="10">
    <location>
        <begin position="740"/>
        <end position="763"/>
    </location>
</feature>
<dbReference type="PANTHER" id="PTHR43394:SF1">
    <property type="entry name" value="ATP-BINDING CASSETTE SUB-FAMILY B MEMBER 10, MITOCHONDRIAL"/>
    <property type="match status" value="1"/>
</dbReference>
<organism evidence="13 14">
    <name type="scientific">Cryoendolithus antarcticus</name>
    <dbReference type="NCBI Taxonomy" id="1507870"/>
    <lineage>
        <taxon>Eukaryota</taxon>
        <taxon>Fungi</taxon>
        <taxon>Dikarya</taxon>
        <taxon>Ascomycota</taxon>
        <taxon>Pezizomycotina</taxon>
        <taxon>Dothideomycetes</taxon>
        <taxon>Dothideomycetidae</taxon>
        <taxon>Cladosporiales</taxon>
        <taxon>Cladosporiaceae</taxon>
        <taxon>Cryoendolithus</taxon>
    </lineage>
</organism>
<dbReference type="PANTHER" id="PTHR43394">
    <property type="entry name" value="ATP-DEPENDENT PERMEASE MDL1, MITOCHONDRIAL"/>
    <property type="match status" value="1"/>
</dbReference>
<dbReference type="SMART" id="SM00382">
    <property type="entry name" value="AAA"/>
    <property type="match status" value="2"/>
</dbReference>
<keyword evidence="5" id="KW-0547">Nucleotide-binding</keyword>
<feature type="domain" description="ABC transporter" evidence="11">
    <location>
        <begin position="1066"/>
        <end position="1303"/>
    </location>
</feature>
<name>A0A1V8SS78_9PEZI</name>
<feature type="transmembrane region" description="Helical" evidence="10">
    <location>
        <begin position="211"/>
        <end position="229"/>
    </location>
</feature>
<comment type="caution">
    <text evidence="13">The sequence shown here is derived from an EMBL/GenBank/DDBJ whole genome shotgun (WGS) entry which is preliminary data.</text>
</comment>
<dbReference type="EMBL" id="NAJO01000029">
    <property type="protein sequence ID" value="OQO02006.1"/>
    <property type="molecule type" value="Genomic_DNA"/>
</dbReference>
<dbReference type="Gene3D" id="3.40.50.300">
    <property type="entry name" value="P-loop containing nucleotide triphosphate hydrolases"/>
    <property type="match status" value="2"/>
</dbReference>
<evidence type="ECO:0000256" key="10">
    <source>
        <dbReference type="SAM" id="Phobius"/>
    </source>
</evidence>
<dbReference type="InterPro" id="IPR039421">
    <property type="entry name" value="Type_1_exporter"/>
</dbReference>
<dbReference type="SUPFAM" id="SSF52540">
    <property type="entry name" value="P-loop containing nucleoside triphosphate hydrolases"/>
    <property type="match status" value="2"/>
</dbReference>
<dbReference type="GO" id="GO:0090374">
    <property type="term" value="P:oligopeptide export from mitochondrion"/>
    <property type="evidence" value="ECO:0007669"/>
    <property type="project" value="TreeGrafter"/>
</dbReference>
<feature type="transmembrane region" description="Helical" evidence="10">
    <location>
        <begin position="81"/>
        <end position="105"/>
    </location>
</feature>
<evidence type="ECO:0000256" key="2">
    <source>
        <dbReference type="ARBA" id="ARBA00007577"/>
    </source>
</evidence>
<dbReference type="FunFam" id="3.40.50.300:FF:000251">
    <property type="entry name" value="ABC transporter B family member 19"/>
    <property type="match status" value="1"/>
</dbReference>
<feature type="transmembrane region" description="Helical" evidence="10">
    <location>
        <begin position="138"/>
        <end position="161"/>
    </location>
</feature>
<feature type="transmembrane region" description="Helical" evidence="10">
    <location>
        <begin position="889"/>
        <end position="907"/>
    </location>
</feature>
<evidence type="ECO:0000256" key="8">
    <source>
        <dbReference type="ARBA" id="ARBA00023136"/>
    </source>
</evidence>
<dbReference type="PROSITE" id="PS50893">
    <property type="entry name" value="ABC_TRANSPORTER_2"/>
    <property type="match status" value="2"/>
</dbReference>
<dbReference type="GO" id="GO:0016887">
    <property type="term" value="F:ATP hydrolysis activity"/>
    <property type="evidence" value="ECO:0007669"/>
    <property type="project" value="InterPro"/>
</dbReference>
<evidence type="ECO:0000256" key="5">
    <source>
        <dbReference type="ARBA" id="ARBA00022741"/>
    </source>
</evidence>
<dbReference type="GO" id="GO:0015421">
    <property type="term" value="F:ABC-type oligopeptide transporter activity"/>
    <property type="evidence" value="ECO:0007669"/>
    <property type="project" value="TreeGrafter"/>
</dbReference>
<dbReference type="Gene3D" id="1.20.1560.10">
    <property type="entry name" value="ABC transporter type 1, transmembrane domain"/>
    <property type="match status" value="2"/>
</dbReference>
<feature type="compositionally biased region" description="Basic and acidic residues" evidence="9">
    <location>
        <begin position="31"/>
        <end position="58"/>
    </location>
</feature>
<keyword evidence="8 10" id="KW-0472">Membrane</keyword>
<dbReference type="PROSITE" id="PS50929">
    <property type="entry name" value="ABC_TM1F"/>
    <property type="match status" value="2"/>
</dbReference>
<reference evidence="14" key="1">
    <citation type="submission" date="2017-03" db="EMBL/GenBank/DDBJ databases">
        <title>Genomes of endolithic fungi from Antarctica.</title>
        <authorList>
            <person name="Coleine C."/>
            <person name="Masonjones S."/>
            <person name="Stajich J.E."/>
        </authorList>
    </citation>
    <scope>NUCLEOTIDE SEQUENCE [LARGE SCALE GENOMIC DNA]</scope>
    <source>
        <strain evidence="14">CCFEE 5527</strain>
    </source>
</reference>
<evidence type="ECO:0000256" key="1">
    <source>
        <dbReference type="ARBA" id="ARBA00004141"/>
    </source>
</evidence>
<evidence type="ECO:0000256" key="6">
    <source>
        <dbReference type="ARBA" id="ARBA00022840"/>
    </source>
</evidence>
<feature type="compositionally biased region" description="Polar residues" evidence="9">
    <location>
        <begin position="7"/>
        <end position="19"/>
    </location>
</feature>